<evidence type="ECO:0000256" key="5">
    <source>
        <dbReference type="NCBIfam" id="TIGR00205"/>
    </source>
</evidence>
<evidence type="ECO:0000256" key="3">
    <source>
        <dbReference type="ARBA" id="ARBA00023143"/>
    </source>
</evidence>
<dbReference type="EMBL" id="JBJIAA010000011">
    <property type="protein sequence ID" value="MFL0251636.1"/>
    <property type="molecule type" value="Genomic_DNA"/>
</dbReference>
<evidence type="ECO:0000256" key="4">
    <source>
        <dbReference type="HAMAP-Rule" id="MF_00724"/>
    </source>
</evidence>
<evidence type="ECO:0000256" key="2">
    <source>
        <dbReference type="ARBA" id="ARBA00009272"/>
    </source>
</evidence>
<reference evidence="7 8" key="1">
    <citation type="submission" date="2024-11" db="EMBL/GenBank/DDBJ databases">
        <authorList>
            <person name="Heng Y.C."/>
            <person name="Lim A.C.H."/>
            <person name="Lee J.K.Y."/>
            <person name="Kittelmann S."/>
        </authorList>
    </citation>
    <scope>NUCLEOTIDE SEQUENCE [LARGE SCALE GENOMIC DNA]</scope>
    <source>
        <strain evidence="7 8">WILCCON 0114</strain>
    </source>
</reference>
<dbReference type="NCBIfam" id="TIGR00205">
    <property type="entry name" value="fliE"/>
    <property type="match status" value="1"/>
</dbReference>
<organism evidence="7 8">
    <name type="scientific">Clostridium neuense</name>
    <dbReference type="NCBI Taxonomy" id="1728934"/>
    <lineage>
        <taxon>Bacteria</taxon>
        <taxon>Bacillati</taxon>
        <taxon>Bacillota</taxon>
        <taxon>Clostridia</taxon>
        <taxon>Eubacteriales</taxon>
        <taxon>Clostridiaceae</taxon>
        <taxon>Clostridium</taxon>
    </lineage>
</organism>
<comment type="caution">
    <text evidence="7">The sequence shown here is derived from an EMBL/GenBank/DDBJ whole genome shotgun (WGS) entry which is preliminary data.</text>
</comment>
<evidence type="ECO:0000313" key="7">
    <source>
        <dbReference type="EMBL" id="MFL0251636.1"/>
    </source>
</evidence>
<feature type="compositionally biased region" description="Low complexity" evidence="6">
    <location>
        <begin position="20"/>
        <end position="31"/>
    </location>
</feature>
<comment type="subcellular location">
    <subcellularLocation>
        <location evidence="1 4">Bacterial flagellum basal body</location>
    </subcellularLocation>
</comment>
<keyword evidence="7" id="KW-0282">Flagellum</keyword>
<keyword evidence="8" id="KW-1185">Reference proteome</keyword>
<keyword evidence="7" id="KW-0969">Cilium</keyword>
<dbReference type="RefSeq" id="WP_406788287.1">
    <property type="nucleotide sequence ID" value="NZ_JBJIAA010000011.1"/>
</dbReference>
<dbReference type="Proteomes" id="UP001623592">
    <property type="component" value="Unassembled WGS sequence"/>
</dbReference>
<name>A0ABW8THI4_9CLOT</name>
<dbReference type="Pfam" id="PF02049">
    <property type="entry name" value="FliE"/>
    <property type="match status" value="1"/>
</dbReference>
<evidence type="ECO:0000256" key="1">
    <source>
        <dbReference type="ARBA" id="ARBA00004117"/>
    </source>
</evidence>
<evidence type="ECO:0000256" key="6">
    <source>
        <dbReference type="SAM" id="MobiDB-lite"/>
    </source>
</evidence>
<accession>A0ABW8THI4</accession>
<keyword evidence="7" id="KW-0966">Cell projection</keyword>
<gene>
    <name evidence="4 7" type="primary">fliE</name>
    <name evidence="7" type="ORF">ACJDT4_14530</name>
</gene>
<comment type="similarity">
    <text evidence="2 4">Belongs to the FliE family.</text>
</comment>
<protein>
    <recommendedName>
        <fullName evidence="4 5">Flagellar hook-basal body complex protein FliE</fullName>
    </recommendedName>
</protein>
<proteinExistence type="inferred from homology"/>
<sequence length="108" mass="12199">MRVDEFIPDNVKTAFQIGRNNQVNSNDSENNSDNDKVDFGQILENKLSAVNDKQVSAQEISKQFVEGDDVDVHQVMLSTEEAKLSLDLAIQVRNKLVDAYQELSKMQL</sequence>
<dbReference type="PRINTS" id="PR01006">
    <property type="entry name" value="FLGHOOKFLIE"/>
</dbReference>
<dbReference type="PANTHER" id="PTHR34653:SF1">
    <property type="entry name" value="FLAGELLAR HOOK-BASAL BODY COMPLEX PROTEIN FLIE"/>
    <property type="match status" value="1"/>
</dbReference>
<dbReference type="HAMAP" id="MF_00724">
    <property type="entry name" value="FliE"/>
    <property type="match status" value="1"/>
</dbReference>
<feature type="region of interest" description="Disordered" evidence="6">
    <location>
        <begin position="17"/>
        <end position="36"/>
    </location>
</feature>
<keyword evidence="3 4" id="KW-0975">Bacterial flagellum</keyword>
<dbReference type="PANTHER" id="PTHR34653">
    <property type="match status" value="1"/>
</dbReference>
<evidence type="ECO:0000313" key="8">
    <source>
        <dbReference type="Proteomes" id="UP001623592"/>
    </source>
</evidence>
<dbReference type="InterPro" id="IPR001624">
    <property type="entry name" value="FliE"/>
</dbReference>